<comment type="caution">
    <text evidence="1">The sequence shown here is derived from an EMBL/GenBank/DDBJ whole genome shotgun (WGS) entry which is preliminary data.</text>
</comment>
<sequence length="187" mass="19802">MCTGRACAQGRSGGADGRACAGTGAGASVRVVQGRAQAGAHAPVLVPAPACGSCRPCVRRRTSGARARMLRCWLVRGRTSGASGRTARLRRRVCRCVQQRRRRVCACWAVRADTCRCGCGCSGGCVHVGCAAPTSRYDDLRACRCACVRSCTGIVGIADHYEKICVLHYVVVNEIDLECENAENAPK</sequence>
<keyword evidence="2" id="KW-1185">Reference proteome</keyword>
<gene>
    <name evidence="1" type="ORF">GGX14DRAFT_426557</name>
</gene>
<name>A0AAD6YNR0_9AGAR</name>
<evidence type="ECO:0000313" key="2">
    <source>
        <dbReference type="Proteomes" id="UP001219525"/>
    </source>
</evidence>
<dbReference type="Proteomes" id="UP001219525">
    <property type="component" value="Unassembled WGS sequence"/>
</dbReference>
<dbReference type="EMBL" id="JARJCW010000005">
    <property type="protein sequence ID" value="KAJ7224715.1"/>
    <property type="molecule type" value="Genomic_DNA"/>
</dbReference>
<protein>
    <submittedName>
        <fullName evidence="1">Uncharacterized protein</fullName>
    </submittedName>
</protein>
<organism evidence="1 2">
    <name type="scientific">Mycena pura</name>
    <dbReference type="NCBI Taxonomy" id="153505"/>
    <lineage>
        <taxon>Eukaryota</taxon>
        <taxon>Fungi</taxon>
        <taxon>Dikarya</taxon>
        <taxon>Basidiomycota</taxon>
        <taxon>Agaricomycotina</taxon>
        <taxon>Agaricomycetes</taxon>
        <taxon>Agaricomycetidae</taxon>
        <taxon>Agaricales</taxon>
        <taxon>Marasmiineae</taxon>
        <taxon>Mycenaceae</taxon>
        <taxon>Mycena</taxon>
    </lineage>
</organism>
<reference evidence="1" key="1">
    <citation type="submission" date="2023-03" db="EMBL/GenBank/DDBJ databases">
        <title>Massive genome expansion in bonnet fungi (Mycena s.s.) driven by repeated elements and novel gene families across ecological guilds.</title>
        <authorList>
            <consortium name="Lawrence Berkeley National Laboratory"/>
            <person name="Harder C.B."/>
            <person name="Miyauchi S."/>
            <person name="Viragh M."/>
            <person name="Kuo A."/>
            <person name="Thoen E."/>
            <person name="Andreopoulos B."/>
            <person name="Lu D."/>
            <person name="Skrede I."/>
            <person name="Drula E."/>
            <person name="Henrissat B."/>
            <person name="Morin E."/>
            <person name="Kohler A."/>
            <person name="Barry K."/>
            <person name="LaButti K."/>
            <person name="Morin E."/>
            <person name="Salamov A."/>
            <person name="Lipzen A."/>
            <person name="Mereny Z."/>
            <person name="Hegedus B."/>
            <person name="Baldrian P."/>
            <person name="Stursova M."/>
            <person name="Weitz H."/>
            <person name="Taylor A."/>
            <person name="Grigoriev I.V."/>
            <person name="Nagy L.G."/>
            <person name="Martin F."/>
            <person name="Kauserud H."/>
        </authorList>
    </citation>
    <scope>NUCLEOTIDE SEQUENCE</scope>
    <source>
        <strain evidence="1">9144</strain>
    </source>
</reference>
<accession>A0AAD6YNR0</accession>
<proteinExistence type="predicted"/>
<evidence type="ECO:0000313" key="1">
    <source>
        <dbReference type="EMBL" id="KAJ7224715.1"/>
    </source>
</evidence>
<dbReference type="AlphaFoldDB" id="A0AAD6YNR0"/>